<dbReference type="CDD" id="cd06224">
    <property type="entry name" value="REM"/>
    <property type="match status" value="1"/>
</dbReference>
<dbReference type="SMART" id="SM00667">
    <property type="entry name" value="LisH"/>
    <property type="match status" value="1"/>
</dbReference>
<dbReference type="CDD" id="cd00155">
    <property type="entry name" value="RasGEF"/>
    <property type="match status" value="1"/>
</dbReference>
<dbReference type="SMART" id="SM00147">
    <property type="entry name" value="RasGEF"/>
    <property type="match status" value="1"/>
</dbReference>
<dbReference type="AlphaFoldDB" id="A0A9Q0RBF8"/>
<dbReference type="GO" id="GO:0005085">
    <property type="term" value="F:guanyl-nucleotide exchange factor activity"/>
    <property type="evidence" value="ECO:0007669"/>
    <property type="project" value="UniProtKB-KW"/>
</dbReference>
<reference evidence="4" key="1">
    <citation type="submission" date="2022-10" db="EMBL/GenBank/DDBJ databases">
        <title>Novel sulphate-reducing endosymbionts in the free-living metamonad Anaeramoeba.</title>
        <authorList>
            <person name="Jerlstrom-Hultqvist J."/>
            <person name="Cepicka I."/>
            <person name="Gallot-Lavallee L."/>
            <person name="Salas-Leiva D."/>
            <person name="Curtis B.A."/>
            <person name="Zahonova K."/>
            <person name="Pipaliya S."/>
            <person name="Dacks J."/>
            <person name="Roger A.J."/>
        </authorList>
    </citation>
    <scope>NUCLEOTIDE SEQUENCE</scope>
    <source>
        <strain evidence="4">BMAN</strain>
    </source>
</reference>
<dbReference type="Pfam" id="PF00617">
    <property type="entry name" value="RasGEF"/>
    <property type="match status" value="1"/>
</dbReference>
<dbReference type="PROSITE" id="PS50009">
    <property type="entry name" value="RASGEF_CAT"/>
    <property type="match status" value="1"/>
</dbReference>
<dbReference type="GO" id="GO:0007265">
    <property type="term" value="P:Ras protein signal transduction"/>
    <property type="evidence" value="ECO:0007669"/>
    <property type="project" value="TreeGrafter"/>
</dbReference>
<dbReference type="InterPro" id="IPR000651">
    <property type="entry name" value="Ras-like_Gua-exchang_fac_N"/>
</dbReference>
<protein>
    <submittedName>
        <fullName evidence="4">Ras guanine nucleotide exchange factor i-related</fullName>
    </submittedName>
</protein>
<dbReference type="InterPro" id="IPR019804">
    <property type="entry name" value="Ras_G-nucl-exch_fac_CS"/>
</dbReference>
<dbReference type="PANTHER" id="PTHR23113">
    <property type="entry name" value="GUANINE NUCLEOTIDE EXCHANGE FACTOR"/>
    <property type="match status" value="1"/>
</dbReference>
<dbReference type="InterPro" id="IPR023578">
    <property type="entry name" value="Ras_GEF_dom_sf"/>
</dbReference>
<dbReference type="Proteomes" id="UP001149090">
    <property type="component" value="Unassembled WGS sequence"/>
</dbReference>
<gene>
    <name evidence="4" type="ORF">M0811_00692</name>
</gene>
<keyword evidence="5" id="KW-1185">Reference proteome</keyword>
<dbReference type="PANTHER" id="PTHR23113:SF366">
    <property type="entry name" value="RAS GUANINE NUCLEOTIDE EXCHANGE FACTOR R"/>
    <property type="match status" value="1"/>
</dbReference>
<feature type="domain" description="Ras-GEF" evidence="3">
    <location>
        <begin position="320"/>
        <end position="550"/>
    </location>
</feature>
<dbReference type="InterPro" id="IPR006594">
    <property type="entry name" value="LisH"/>
</dbReference>
<evidence type="ECO:0000259" key="3">
    <source>
        <dbReference type="PROSITE" id="PS50009"/>
    </source>
</evidence>
<accession>A0A9Q0RBF8</accession>
<proteinExistence type="predicted"/>
<dbReference type="PROSITE" id="PS00720">
    <property type="entry name" value="RASGEF"/>
    <property type="match status" value="1"/>
</dbReference>
<dbReference type="OrthoDB" id="546434at2759"/>
<dbReference type="GO" id="GO:0005886">
    <property type="term" value="C:plasma membrane"/>
    <property type="evidence" value="ECO:0007669"/>
    <property type="project" value="TreeGrafter"/>
</dbReference>
<sequence>MEDSQINFTEESKIESIETESAKIFEKQIEEEISIPKHQWLALAMKKHPDALELRERTHPLTKVQSFSKLFLSDKTEAKYHLSNELMVELLLQHLQFLGLKKSMQTLQEESNIKCPKSHLKKSRLQALLQIGLNTPNQLWEMGLPDMLNEQSIEFLENFEEQQEEEENSQNNIPFWEEPIRPGENISFTESNNEREPQIIKAATKLIERYHVPKLKSTTEEEYTTKKKAIQLRVINVLKLWIESHFSDFNPRLIHDISLFVDNTLVKDKYISLAKHLRNAIANKIDGKNTDGLATNLEMPPEPKVPKNIFSPKMTFFDIDEEEIARQMTLAEFSIFSTIQSKELLNQAWNKPKLKHRAPNVLRMIYRFNDIALQVATAIILPTKVRDRSRTLAKFIRVAEHLKALNNYNTLMALIAGINSTPVHRLKQTWTEIPYRSYEIFNGLLDLMSSNSSYKNYRTSLRNSVPPCIPYLGIYLTDLTFTEDGSPDFIDNLINFSKRRLICDYILEIQQLQQLGYNLQPVLQIQNFLEKFPKLSEEELYKKSLEVEPREQTISTN</sequence>
<evidence type="ECO:0000256" key="2">
    <source>
        <dbReference type="PROSITE-ProRule" id="PRU00168"/>
    </source>
</evidence>
<keyword evidence="1 2" id="KW-0344">Guanine-nucleotide releasing factor</keyword>
<evidence type="ECO:0000313" key="5">
    <source>
        <dbReference type="Proteomes" id="UP001149090"/>
    </source>
</evidence>
<dbReference type="InterPro" id="IPR008937">
    <property type="entry name" value="Ras-like_GEF"/>
</dbReference>
<dbReference type="Gene3D" id="1.20.870.10">
    <property type="entry name" value="Son of sevenless (SoS) protein Chain: S domain 1"/>
    <property type="match status" value="1"/>
</dbReference>
<dbReference type="InterPro" id="IPR036964">
    <property type="entry name" value="RASGEF_cat_dom_sf"/>
</dbReference>
<dbReference type="SUPFAM" id="SSF48366">
    <property type="entry name" value="Ras GEF"/>
    <property type="match status" value="1"/>
</dbReference>
<dbReference type="InterPro" id="IPR001895">
    <property type="entry name" value="RASGEF_cat_dom"/>
</dbReference>
<name>A0A9Q0RBF8_ANAIG</name>
<evidence type="ECO:0000313" key="4">
    <source>
        <dbReference type="EMBL" id="KAJ5074064.1"/>
    </source>
</evidence>
<dbReference type="Gene3D" id="1.10.840.10">
    <property type="entry name" value="Ras guanine-nucleotide exchange factors catalytic domain"/>
    <property type="match status" value="1"/>
</dbReference>
<dbReference type="Pfam" id="PF00618">
    <property type="entry name" value="RasGEF_N"/>
    <property type="match status" value="1"/>
</dbReference>
<dbReference type="EMBL" id="JAPDFW010000070">
    <property type="protein sequence ID" value="KAJ5074064.1"/>
    <property type="molecule type" value="Genomic_DNA"/>
</dbReference>
<evidence type="ECO:0000256" key="1">
    <source>
        <dbReference type="ARBA" id="ARBA00022658"/>
    </source>
</evidence>
<organism evidence="4 5">
    <name type="scientific">Anaeramoeba ignava</name>
    <name type="common">Anaerobic marine amoeba</name>
    <dbReference type="NCBI Taxonomy" id="1746090"/>
    <lineage>
        <taxon>Eukaryota</taxon>
        <taxon>Metamonada</taxon>
        <taxon>Anaeramoebidae</taxon>
        <taxon>Anaeramoeba</taxon>
    </lineage>
</organism>
<dbReference type="PROSITE" id="PS50896">
    <property type="entry name" value="LISH"/>
    <property type="match status" value="1"/>
</dbReference>
<comment type="caution">
    <text evidence="4">The sequence shown here is derived from an EMBL/GenBank/DDBJ whole genome shotgun (WGS) entry which is preliminary data.</text>
</comment>